<gene>
    <name evidence="1" type="ORF">KTN4_259</name>
</gene>
<dbReference type="EMBL" id="KU521356">
    <property type="protein sequence ID" value="ANM45017.1"/>
    <property type="molecule type" value="Genomic_DNA"/>
</dbReference>
<accession>A0A192Y5L0</accession>
<name>A0A192Y5L0_9CAUD</name>
<reference evidence="1 2" key="1">
    <citation type="journal article" date="2016" name="Sci. Rep.">
        <title>A proposed integrated approach for the preclinical evaluation of phage therapy in Pseudomonas infections.</title>
        <authorList>
            <person name="Danis-Wlodarczyk K."/>
            <person name="Vandenheuvel D."/>
            <person name="Jang H.B."/>
            <person name="Briers Y."/>
            <person name="Olszak T."/>
            <person name="Arabski M."/>
            <person name="Wasik S."/>
            <person name="Drabik M."/>
            <person name="Higgins G."/>
            <person name="Tyrrell J."/>
            <person name="Harvey B.J."/>
            <person name="Noben J.P."/>
            <person name="Lavigne R."/>
            <person name="Drulis-Kawa Z."/>
        </authorList>
    </citation>
    <scope>NUCLEOTIDE SEQUENCE [LARGE SCALE GENOMIC DNA]</scope>
</reference>
<evidence type="ECO:0000313" key="2">
    <source>
        <dbReference type="Proteomes" id="UP000224336"/>
    </source>
</evidence>
<organism evidence="1 2">
    <name type="scientific">Pseudomonas phage KTN4</name>
    <dbReference type="NCBI Taxonomy" id="1862701"/>
    <lineage>
        <taxon>Viruses</taxon>
        <taxon>Duplodnaviria</taxon>
        <taxon>Heunggongvirae</taxon>
        <taxon>Uroviricota</taxon>
        <taxon>Caudoviricetes</taxon>
        <taxon>Chimalliviridae</taxon>
        <taxon>Phikzvirus</taxon>
        <taxon>Phikzvirus phiKZ</taxon>
    </lineage>
</organism>
<evidence type="ECO:0000313" key="1">
    <source>
        <dbReference type="EMBL" id="ANM45017.1"/>
    </source>
</evidence>
<proteinExistence type="predicted"/>
<protein>
    <submittedName>
        <fullName evidence="1">Uncharacterized protein</fullName>
    </submittedName>
</protein>
<dbReference type="Proteomes" id="UP000224336">
    <property type="component" value="Segment"/>
</dbReference>
<sequence>MLSPNQEKFVSRLTEITKASDSELCAVNDTISFDISTDNMHAEFFNLVAELHFKIVHMFPINQYNTRYRVVIHEPFYL</sequence>